<dbReference type="EMBL" id="CP002457">
    <property type="protein sequence ID" value="ADV53211.1"/>
    <property type="molecule type" value="Genomic_DNA"/>
</dbReference>
<sequence length="193" mass="22069">MQFRLIPALLVFLGSYFPLALILLVQDVSESSWSSNFCTEWESCRLPTFDHPWLAFSAVAVTGLCLLLTCMIFRIIRYRYQVNVVESKSIPSELISYSFPYIVSFMGVDYGALGKVVGLMFFLLWLFLITFRSGQIILNPILLILGWNLYEAKVCVNGHIRITRVLSKSKLTPGDYRCEVIQDNYITKGNDLE</sequence>
<keyword evidence="1" id="KW-0812">Transmembrane</keyword>
<feature type="transmembrane region" description="Helical" evidence="1">
    <location>
        <begin position="53"/>
        <end position="73"/>
    </location>
</feature>
<dbReference type="OrthoDB" id="7594599at2"/>
<keyword evidence="1" id="KW-0472">Membrane</keyword>
<name>E6XJN5_SHEP2</name>
<protein>
    <submittedName>
        <fullName evidence="2">Uncharacterized protein</fullName>
    </submittedName>
</protein>
<dbReference type="KEGG" id="shp:Sput200_0732"/>
<reference evidence="2 3" key="1">
    <citation type="submission" date="2011-01" db="EMBL/GenBank/DDBJ databases">
        <title>Complete sequence of Shewanella putrefaciens 200.</title>
        <authorList>
            <consortium name="US DOE Joint Genome Institute"/>
            <person name="Lucas S."/>
            <person name="Copeland A."/>
            <person name="Lapidus A."/>
            <person name="Cheng J.-F."/>
            <person name="Bruce D."/>
            <person name="Goodwin L."/>
            <person name="Pitluck S."/>
            <person name="Munk A.C."/>
            <person name="Detter J.C."/>
            <person name="Han C."/>
            <person name="Tapia R."/>
            <person name="Land M."/>
            <person name="Hauser L."/>
            <person name="Chang Y.-J."/>
            <person name="Jeffries C."/>
            <person name="Kyrpides N."/>
            <person name="Ivanova N."/>
            <person name="Mikhailova N."/>
            <person name="Kolker E."/>
            <person name="Lawrence C."/>
            <person name="McCue L.A."/>
            <person name="DiChristina T."/>
            <person name="Nealson K."/>
            <person name="Fredrickson J.K."/>
            <person name="Woyke T."/>
        </authorList>
    </citation>
    <scope>NUCLEOTIDE SEQUENCE [LARGE SCALE GENOMIC DNA]</scope>
    <source>
        <strain evidence="2 3">200</strain>
    </source>
</reference>
<feature type="transmembrane region" description="Helical" evidence="1">
    <location>
        <begin position="5"/>
        <end position="25"/>
    </location>
</feature>
<keyword evidence="1" id="KW-1133">Transmembrane helix</keyword>
<organism evidence="2 3">
    <name type="scientific">Shewanella putrefaciens (strain 200)</name>
    <dbReference type="NCBI Taxonomy" id="399804"/>
    <lineage>
        <taxon>Bacteria</taxon>
        <taxon>Pseudomonadati</taxon>
        <taxon>Pseudomonadota</taxon>
        <taxon>Gammaproteobacteria</taxon>
        <taxon>Alteromonadales</taxon>
        <taxon>Shewanellaceae</taxon>
        <taxon>Shewanella</taxon>
    </lineage>
</organism>
<feature type="transmembrane region" description="Helical" evidence="1">
    <location>
        <begin position="119"/>
        <end position="145"/>
    </location>
</feature>
<feature type="transmembrane region" description="Helical" evidence="1">
    <location>
        <begin position="94"/>
        <end position="113"/>
    </location>
</feature>
<gene>
    <name evidence="2" type="ordered locus">Sput200_0732</name>
</gene>
<evidence type="ECO:0000313" key="3">
    <source>
        <dbReference type="Proteomes" id="UP000008209"/>
    </source>
</evidence>
<accession>E6XJN5</accession>
<dbReference type="AlphaFoldDB" id="E6XJN5"/>
<proteinExistence type="predicted"/>
<dbReference type="Proteomes" id="UP000008209">
    <property type="component" value="Chromosome"/>
</dbReference>
<dbReference type="HOGENOM" id="CLU_117592_0_0_6"/>
<evidence type="ECO:0000256" key="1">
    <source>
        <dbReference type="SAM" id="Phobius"/>
    </source>
</evidence>
<evidence type="ECO:0000313" key="2">
    <source>
        <dbReference type="EMBL" id="ADV53211.1"/>
    </source>
</evidence>